<accession>A0A6A6FIE4</accession>
<keyword evidence="3" id="KW-1185">Reference proteome</keyword>
<organism evidence="2 3">
    <name type="scientific">Cercospora zeae-maydis SCOH1-5</name>
    <dbReference type="NCBI Taxonomy" id="717836"/>
    <lineage>
        <taxon>Eukaryota</taxon>
        <taxon>Fungi</taxon>
        <taxon>Dikarya</taxon>
        <taxon>Ascomycota</taxon>
        <taxon>Pezizomycotina</taxon>
        <taxon>Dothideomycetes</taxon>
        <taxon>Dothideomycetidae</taxon>
        <taxon>Mycosphaerellales</taxon>
        <taxon>Mycosphaerellaceae</taxon>
        <taxon>Cercospora</taxon>
    </lineage>
</organism>
<gene>
    <name evidence="2" type="ORF">CERZMDRAFT_96872</name>
</gene>
<name>A0A6A6FIE4_9PEZI</name>
<evidence type="ECO:0000256" key="1">
    <source>
        <dbReference type="SAM" id="MobiDB-lite"/>
    </source>
</evidence>
<feature type="compositionally biased region" description="Acidic residues" evidence="1">
    <location>
        <begin position="148"/>
        <end position="167"/>
    </location>
</feature>
<dbReference type="Proteomes" id="UP000799539">
    <property type="component" value="Unassembled WGS sequence"/>
</dbReference>
<sequence>MCKTQTWKYQCGCSYNHRLSTCRGFVQTNGHTTCQGGRYIPVIKCDMHCACCLKRDVLEACREYLTKELKEARSSGAKTGPIRNKYFGVRSELKLQVPKNSLTVNRPRPQRTWTPNRPSPLRRELRAEDLLEEEAKREESDRMQTSDSELDIGTDSEPSEEGSDSEM</sequence>
<proteinExistence type="predicted"/>
<dbReference type="AlphaFoldDB" id="A0A6A6FIE4"/>
<evidence type="ECO:0000313" key="2">
    <source>
        <dbReference type="EMBL" id="KAF2213205.1"/>
    </source>
</evidence>
<reference evidence="2" key="1">
    <citation type="journal article" date="2020" name="Stud. Mycol.">
        <title>101 Dothideomycetes genomes: a test case for predicting lifestyles and emergence of pathogens.</title>
        <authorList>
            <person name="Haridas S."/>
            <person name="Albert R."/>
            <person name="Binder M."/>
            <person name="Bloem J."/>
            <person name="Labutti K."/>
            <person name="Salamov A."/>
            <person name="Andreopoulos B."/>
            <person name="Baker S."/>
            <person name="Barry K."/>
            <person name="Bills G."/>
            <person name="Bluhm B."/>
            <person name="Cannon C."/>
            <person name="Castanera R."/>
            <person name="Culley D."/>
            <person name="Daum C."/>
            <person name="Ezra D."/>
            <person name="Gonzalez J."/>
            <person name="Henrissat B."/>
            <person name="Kuo A."/>
            <person name="Liang C."/>
            <person name="Lipzen A."/>
            <person name="Lutzoni F."/>
            <person name="Magnuson J."/>
            <person name="Mondo S."/>
            <person name="Nolan M."/>
            <person name="Ohm R."/>
            <person name="Pangilinan J."/>
            <person name="Park H.-J."/>
            <person name="Ramirez L."/>
            <person name="Alfaro M."/>
            <person name="Sun H."/>
            <person name="Tritt A."/>
            <person name="Yoshinaga Y."/>
            <person name="Zwiers L.-H."/>
            <person name="Turgeon B."/>
            <person name="Goodwin S."/>
            <person name="Spatafora J."/>
            <person name="Crous P."/>
            <person name="Grigoriev I."/>
        </authorList>
    </citation>
    <scope>NUCLEOTIDE SEQUENCE</scope>
    <source>
        <strain evidence="2">SCOH1-5</strain>
    </source>
</reference>
<protein>
    <submittedName>
        <fullName evidence="2">Uncharacterized protein</fullName>
    </submittedName>
</protein>
<evidence type="ECO:0000313" key="3">
    <source>
        <dbReference type="Proteomes" id="UP000799539"/>
    </source>
</evidence>
<feature type="compositionally biased region" description="Basic and acidic residues" evidence="1">
    <location>
        <begin position="121"/>
        <end position="144"/>
    </location>
</feature>
<dbReference type="EMBL" id="ML992671">
    <property type="protein sequence ID" value="KAF2213205.1"/>
    <property type="molecule type" value="Genomic_DNA"/>
</dbReference>
<dbReference type="OrthoDB" id="10303371at2759"/>
<feature type="region of interest" description="Disordered" evidence="1">
    <location>
        <begin position="98"/>
        <end position="167"/>
    </location>
</feature>